<evidence type="ECO:0000256" key="2">
    <source>
        <dbReference type="ARBA" id="ARBA00023136"/>
    </source>
</evidence>
<dbReference type="EMBL" id="MCGT01000017">
    <property type="protein sequence ID" value="ORX52732.1"/>
    <property type="molecule type" value="Genomic_DNA"/>
</dbReference>
<evidence type="ECO:0000256" key="4">
    <source>
        <dbReference type="ARBA" id="ARBA00023186"/>
    </source>
</evidence>
<dbReference type="PANTHER" id="PTHR44027:SF7">
    <property type="entry name" value="DNAJ HOMOLOG SUBFAMILY C MEMBER 5 HOMOLOG"/>
    <property type="match status" value="1"/>
</dbReference>
<dbReference type="InterPro" id="IPR018253">
    <property type="entry name" value="DnaJ_domain_CS"/>
</dbReference>
<dbReference type="CDD" id="cd06257">
    <property type="entry name" value="DnaJ"/>
    <property type="match status" value="1"/>
</dbReference>
<dbReference type="InterPro" id="IPR036869">
    <property type="entry name" value="J_dom_sf"/>
</dbReference>
<accession>A0A1X2GFM4</accession>
<dbReference type="GO" id="GO:0016020">
    <property type="term" value="C:membrane"/>
    <property type="evidence" value="ECO:0007669"/>
    <property type="project" value="UniProtKB-SubCell"/>
</dbReference>
<keyword evidence="4" id="KW-0143">Chaperone</keyword>
<feature type="transmembrane region" description="Helical" evidence="7">
    <location>
        <begin position="262"/>
        <end position="288"/>
    </location>
</feature>
<evidence type="ECO:0000313" key="9">
    <source>
        <dbReference type="EMBL" id="ORX52732.1"/>
    </source>
</evidence>
<protein>
    <submittedName>
        <fullName evidence="9">DnaJ-domain-containing protein</fullName>
    </submittedName>
</protein>
<dbReference type="GO" id="GO:0005737">
    <property type="term" value="C:cytoplasm"/>
    <property type="evidence" value="ECO:0007669"/>
    <property type="project" value="UniProtKB-ARBA"/>
</dbReference>
<evidence type="ECO:0000256" key="6">
    <source>
        <dbReference type="SAM" id="MobiDB-lite"/>
    </source>
</evidence>
<feature type="transmembrane region" description="Helical" evidence="7">
    <location>
        <begin position="300"/>
        <end position="320"/>
    </location>
</feature>
<feature type="transmembrane region" description="Helical" evidence="7">
    <location>
        <begin position="341"/>
        <end position="363"/>
    </location>
</feature>
<evidence type="ECO:0000259" key="8">
    <source>
        <dbReference type="PROSITE" id="PS50076"/>
    </source>
</evidence>
<dbReference type="PROSITE" id="PS00636">
    <property type="entry name" value="DNAJ_1"/>
    <property type="match status" value="1"/>
</dbReference>
<evidence type="ECO:0000256" key="7">
    <source>
        <dbReference type="SAM" id="Phobius"/>
    </source>
</evidence>
<name>A0A1X2GFM4_9FUNG</name>
<keyword evidence="5" id="KW-0449">Lipoprotein</keyword>
<comment type="subcellular location">
    <subcellularLocation>
        <location evidence="1">Membrane</location>
        <topology evidence="1">Lipid-anchor</topology>
    </subcellularLocation>
</comment>
<dbReference type="PROSITE" id="PS50076">
    <property type="entry name" value="DNAJ_2"/>
    <property type="match status" value="1"/>
</dbReference>
<dbReference type="InterPro" id="IPR001623">
    <property type="entry name" value="DnaJ_domain"/>
</dbReference>
<evidence type="ECO:0000256" key="5">
    <source>
        <dbReference type="ARBA" id="ARBA00023288"/>
    </source>
</evidence>
<feature type="transmembrane region" description="Helical" evidence="7">
    <location>
        <begin position="190"/>
        <end position="209"/>
    </location>
</feature>
<keyword evidence="2 7" id="KW-0472">Membrane</keyword>
<feature type="domain" description="J" evidence="8">
    <location>
        <begin position="7"/>
        <end position="69"/>
    </location>
</feature>
<feature type="transmembrane region" description="Helical" evidence="7">
    <location>
        <begin position="375"/>
        <end position="402"/>
    </location>
</feature>
<evidence type="ECO:0000256" key="1">
    <source>
        <dbReference type="ARBA" id="ARBA00004635"/>
    </source>
</evidence>
<dbReference type="OrthoDB" id="10250354at2759"/>
<dbReference type="STRING" id="101127.A0A1X2GFM4"/>
<feature type="transmembrane region" description="Helical" evidence="7">
    <location>
        <begin position="215"/>
        <end position="241"/>
    </location>
</feature>
<dbReference type="SMART" id="SM00271">
    <property type="entry name" value="DnaJ"/>
    <property type="match status" value="1"/>
</dbReference>
<gene>
    <name evidence="9" type="ORF">DM01DRAFT_1336507</name>
</gene>
<dbReference type="Proteomes" id="UP000242146">
    <property type="component" value="Unassembled WGS sequence"/>
</dbReference>
<dbReference type="PRINTS" id="PR00625">
    <property type="entry name" value="JDOMAIN"/>
</dbReference>
<feature type="region of interest" description="Disordered" evidence="6">
    <location>
        <begin position="149"/>
        <end position="175"/>
    </location>
</feature>
<keyword evidence="10" id="KW-1185">Reference proteome</keyword>
<proteinExistence type="predicted"/>
<feature type="compositionally biased region" description="Acidic residues" evidence="6">
    <location>
        <begin position="153"/>
        <end position="168"/>
    </location>
</feature>
<dbReference type="SUPFAM" id="SSF46565">
    <property type="entry name" value="Chaperone J-domain"/>
    <property type="match status" value="1"/>
</dbReference>
<comment type="caution">
    <text evidence="9">The sequence shown here is derived from an EMBL/GenBank/DDBJ whole genome shotgun (WGS) entry which is preliminary data.</text>
</comment>
<evidence type="ECO:0000313" key="10">
    <source>
        <dbReference type="Proteomes" id="UP000242146"/>
    </source>
</evidence>
<evidence type="ECO:0000256" key="3">
    <source>
        <dbReference type="ARBA" id="ARBA00023139"/>
    </source>
</evidence>
<keyword evidence="7" id="KW-1133">Transmembrane helix</keyword>
<feature type="transmembrane region" description="Helical" evidence="7">
    <location>
        <begin position="121"/>
        <end position="143"/>
    </location>
</feature>
<dbReference type="Pfam" id="PF00226">
    <property type="entry name" value="DnaJ"/>
    <property type="match status" value="1"/>
</dbReference>
<reference evidence="9 10" key="1">
    <citation type="submission" date="2016-07" db="EMBL/GenBank/DDBJ databases">
        <title>Pervasive Adenine N6-methylation of Active Genes in Fungi.</title>
        <authorList>
            <consortium name="DOE Joint Genome Institute"/>
            <person name="Mondo S.J."/>
            <person name="Dannebaum R.O."/>
            <person name="Kuo R.C."/>
            <person name="Labutti K."/>
            <person name="Haridas S."/>
            <person name="Kuo A."/>
            <person name="Salamov A."/>
            <person name="Ahrendt S.R."/>
            <person name="Lipzen A."/>
            <person name="Sullivan W."/>
            <person name="Andreopoulos W.B."/>
            <person name="Clum A."/>
            <person name="Lindquist E."/>
            <person name="Daum C."/>
            <person name="Ramamoorthy G.K."/>
            <person name="Gryganskyi A."/>
            <person name="Culley D."/>
            <person name="Magnuson J.K."/>
            <person name="James T.Y."/>
            <person name="O'Malley M.A."/>
            <person name="Stajich J.E."/>
            <person name="Spatafora J.W."/>
            <person name="Visel A."/>
            <person name="Grigoriev I.V."/>
        </authorList>
    </citation>
    <scope>NUCLEOTIDE SEQUENCE [LARGE SCALE GENOMIC DNA]</scope>
    <source>
        <strain evidence="9 10">NRRL 3301</strain>
    </source>
</reference>
<feature type="transmembrane region" description="Helical" evidence="7">
    <location>
        <begin position="91"/>
        <end position="115"/>
    </location>
</feature>
<dbReference type="AlphaFoldDB" id="A0A1X2GFM4"/>
<dbReference type="PANTHER" id="PTHR44027">
    <property type="entry name" value="DNAJ HOMOLOG SUBFAMILY C MEMBER 5 HOMOLOG"/>
    <property type="match status" value="1"/>
</dbReference>
<dbReference type="InterPro" id="IPR051434">
    <property type="entry name" value="DnaJ_C_subfamily_member5"/>
</dbReference>
<organism evidence="9 10">
    <name type="scientific">Hesseltinella vesiculosa</name>
    <dbReference type="NCBI Taxonomy" id="101127"/>
    <lineage>
        <taxon>Eukaryota</taxon>
        <taxon>Fungi</taxon>
        <taxon>Fungi incertae sedis</taxon>
        <taxon>Mucoromycota</taxon>
        <taxon>Mucoromycotina</taxon>
        <taxon>Mucoromycetes</taxon>
        <taxon>Mucorales</taxon>
        <taxon>Cunninghamellaceae</taxon>
        <taxon>Hesseltinella</taxon>
    </lineage>
</organism>
<keyword evidence="3" id="KW-0564">Palmitate</keyword>
<dbReference type="Gene3D" id="1.10.287.110">
    <property type="entry name" value="DnaJ domain"/>
    <property type="match status" value="1"/>
</dbReference>
<keyword evidence="7" id="KW-0812">Transmembrane</keyword>
<sequence length="432" mass="49884">MDRNTTGLYEILGVPKTASQDEIKKAYRRLALRYHPDKNPESADKFKDISHAYEVLSDEQKRRVYDRYGELGLQMMGTMASPLFDPEVESMICTVVLMMDLILMLLIIFFVFLAYKIDGRVSWSWATVWVPLWIIHVFFLYALTRYVTSSKDDSDDDDDQNEQSDEGMDQGRRQAKKTTKQYRRWLTRSLYMVYFILALLFQIFIVLALDGKVAWSAVVVFIPYFILEGLNFLLLGLEFVLSWFIVRQQLVHADRDGQARPNLLVVTLTLFFHMFWFFVLRLIFFVLVAVRIDNLITCSWAVVFIPVYLIFVKYCIQLTLAYRLYSRLPQPEVAHQGKITVWLGVGALLFVSVLGYALVGLIARRLDGYWPIQMITVFVPVFLTLSLVICCCGCCLPCLMMVGTVGDLEQGQATQALIDPNRRITQTGEVHR</sequence>